<keyword evidence="2" id="KW-1185">Reference proteome</keyword>
<accession>A0A392Q8P8</accession>
<evidence type="ECO:0000313" key="1">
    <source>
        <dbReference type="EMBL" id="MCI19926.1"/>
    </source>
</evidence>
<dbReference type="EMBL" id="LXQA010117262">
    <property type="protein sequence ID" value="MCI19926.1"/>
    <property type="molecule type" value="Genomic_DNA"/>
</dbReference>
<evidence type="ECO:0000313" key="2">
    <source>
        <dbReference type="Proteomes" id="UP000265520"/>
    </source>
</evidence>
<protein>
    <submittedName>
        <fullName evidence="1">Uncharacterized protein</fullName>
    </submittedName>
</protein>
<name>A0A392Q8P8_9FABA</name>
<sequence>VRVARIWEVTGYHKADQIELVVVDAKIRRFSHISTYWDGIQLGVMQRKLICIYTEL</sequence>
<dbReference type="AlphaFoldDB" id="A0A392Q8P8"/>
<feature type="non-terminal residue" evidence="1">
    <location>
        <position position="1"/>
    </location>
</feature>
<dbReference type="Proteomes" id="UP000265520">
    <property type="component" value="Unassembled WGS sequence"/>
</dbReference>
<organism evidence="1 2">
    <name type="scientific">Trifolium medium</name>
    <dbReference type="NCBI Taxonomy" id="97028"/>
    <lineage>
        <taxon>Eukaryota</taxon>
        <taxon>Viridiplantae</taxon>
        <taxon>Streptophyta</taxon>
        <taxon>Embryophyta</taxon>
        <taxon>Tracheophyta</taxon>
        <taxon>Spermatophyta</taxon>
        <taxon>Magnoliopsida</taxon>
        <taxon>eudicotyledons</taxon>
        <taxon>Gunneridae</taxon>
        <taxon>Pentapetalae</taxon>
        <taxon>rosids</taxon>
        <taxon>fabids</taxon>
        <taxon>Fabales</taxon>
        <taxon>Fabaceae</taxon>
        <taxon>Papilionoideae</taxon>
        <taxon>50 kb inversion clade</taxon>
        <taxon>NPAAA clade</taxon>
        <taxon>Hologalegina</taxon>
        <taxon>IRL clade</taxon>
        <taxon>Trifolieae</taxon>
        <taxon>Trifolium</taxon>
    </lineage>
</organism>
<comment type="caution">
    <text evidence="1">The sequence shown here is derived from an EMBL/GenBank/DDBJ whole genome shotgun (WGS) entry which is preliminary data.</text>
</comment>
<proteinExistence type="predicted"/>
<reference evidence="1 2" key="1">
    <citation type="journal article" date="2018" name="Front. Plant Sci.">
        <title>Red Clover (Trifolium pratense) and Zigzag Clover (T. medium) - A Picture of Genomic Similarities and Differences.</title>
        <authorList>
            <person name="Dluhosova J."/>
            <person name="Istvanek J."/>
            <person name="Nedelnik J."/>
            <person name="Repkova J."/>
        </authorList>
    </citation>
    <scope>NUCLEOTIDE SEQUENCE [LARGE SCALE GENOMIC DNA]</scope>
    <source>
        <strain evidence="2">cv. 10/8</strain>
        <tissue evidence="1">Leaf</tissue>
    </source>
</reference>